<dbReference type="Pfam" id="PF01553">
    <property type="entry name" value="Acyltransferase"/>
    <property type="match status" value="1"/>
</dbReference>
<dbReference type="CDD" id="cd07989">
    <property type="entry name" value="LPLAT_AGPAT-like"/>
    <property type="match status" value="1"/>
</dbReference>
<accession>A0A6N2SSR9</accession>
<keyword evidence="1 4" id="KW-0808">Transferase</keyword>
<evidence type="ECO:0000259" key="3">
    <source>
        <dbReference type="SMART" id="SM00563"/>
    </source>
</evidence>
<reference evidence="4" key="1">
    <citation type="submission" date="2019-11" db="EMBL/GenBank/DDBJ databases">
        <authorList>
            <person name="Feng L."/>
        </authorList>
    </citation>
    <scope>NUCLEOTIDE SEQUENCE</scope>
    <source>
        <strain evidence="4">AodontolyticusLFYP35</strain>
    </source>
</reference>
<dbReference type="PANTHER" id="PTHR10434">
    <property type="entry name" value="1-ACYL-SN-GLYCEROL-3-PHOSPHATE ACYLTRANSFERASE"/>
    <property type="match status" value="1"/>
</dbReference>
<evidence type="ECO:0000256" key="2">
    <source>
        <dbReference type="ARBA" id="ARBA00023315"/>
    </source>
</evidence>
<sequence>MTHRLTGFYRFARGVFRSFMVPWMKIDVQGLENLPKDRGYLLVCNHLSNIDAVCLLWVMMKADVPVRIMAKSELFKVPLLGGAMRRMQLLPVDRKSKEPGAILASAAKALRDGECVAIYPEGTLTTDPEEWPMRIKTGAARLALDTGVDVIPFIHWGEQKIMRSGSALIDFRPQRKVSVRIGQPIDLDDLRHDTGSADHHAVDEATARIQRTMIDQVAALRGEDAPQGVWDRKLKKRVEI</sequence>
<dbReference type="InterPro" id="IPR002123">
    <property type="entry name" value="Plipid/glycerol_acylTrfase"/>
</dbReference>
<dbReference type="SMART" id="SM00563">
    <property type="entry name" value="PlsC"/>
    <property type="match status" value="1"/>
</dbReference>
<dbReference type="GO" id="GO:0006654">
    <property type="term" value="P:phosphatidic acid biosynthetic process"/>
    <property type="evidence" value="ECO:0007669"/>
    <property type="project" value="TreeGrafter"/>
</dbReference>
<dbReference type="GO" id="GO:0003841">
    <property type="term" value="F:1-acylglycerol-3-phosphate O-acyltransferase activity"/>
    <property type="evidence" value="ECO:0007669"/>
    <property type="project" value="TreeGrafter"/>
</dbReference>
<evidence type="ECO:0000313" key="4">
    <source>
        <dbReference type="EMBL" id="VYS96567.1"/>
    </source>
</evidence>
<dbReference type="GO" id="GO:0005886">
    <property type="term" value="C:plasma membrane"/>
    <property type="evidence" value="ECO:0007669"/>
    <property type="project" value="TreeGrafter"/>
</dbReference>
<gene>
    <name evidence="4" type="primary">plsC_1</name>
    <name evidence="4" type="ORF">AOLFYP35_01018</name>
</gene>
<name>A0A6N2SSR9_9ACTO</name>
<dbReference type="EC" id="2.3.1.-" evidence="4"/>
<dbReference type="AlphaFoldDB" id="A0A6N2SSR9"/>
<protein>
    <submittedName>
        <fullName evidence="4">1-acyl-sn-glycerol-3-phosphate acyltransferase</fullName>
        <ecNumber evidence="4">2.3.1.-</ecNumber>
    </submittedName>
</protein>
<organism evidence="4">
    <name type="scientific">Schaalia odontolytica</name>
    <dbReference type="NCBI Taxonomy" id="1660"/>
    <lineage>
        <taxon>Bacteria</taxon>
        <taxon>Bacillati</taxon>
        <taxon>Actinomycetota</taxon>
        <taxon>Actinomycetes</taxon>
        <taxon>Actinomycetales</taxon>
        <taxon>Actinomycetaceae</taxon>
        <taxon>Schaalia</taxon>
    </lineage>
</organism>
<proteinExistence type="predicted"/>
<dbReference type="SUPFAM" id="SSF69593">
    <property type="entry name" value="Glycerol-3-phosphate (1)-acyltransferase"/>
    <property type="match status" value="1"/>
</dbReference>
<evidence type="ECO:0000256" key="1">
    <source>
        <dbReference type="ARBA" id="ARBA00022679"/>
    </source>
</evidence>
<dbReference type="PANTHER" id="PTHR10434:SF55">
    <property type="entry name" value="POSSIBLE ACYLTRANSFERASE"/>
    <property type="match status" value="1"/>
</dbReference>
<keyword evidence="2 4" id="KW-0012">Acyltransferase</keyword>
<dbReference type="EMBL" id="CACRSM010000002">
    <property type="protein sequence ID" value="VYS96567.1"/>
    <property type="molecule type" value="Genomic_DNA"/>
</dbReference>
<feature type="domain" description="Phospholipid/glycerol acyltransferase" evidence="3">
    <location>
        <begin position="40"/>
        <end position="158"/>
    </location>
</feature>